<keyword evidence="10" id="KW-0472">Membrane</keyword>
<evidence type="ECO:0000256" key="5">
    <source>
        <dbReference type="ARBA" id="ARBA00022553"/>
    </source>
</evidence>
<dbReference type="Proteomes" id="UP000269692">
    <property type="component" value="Unassembled WGS sequence"/>
</dbReference>
<evidence type="ECO:0000256" key="8">
    <source>
        <dbReference type="ARBA" id="ARBA00022777"/>
    </source>
</evidence>
<keyword evidence="8" id="KW-0418">Kinase</keyword>
<comment type="catalytic activity">
    <reaction evidence="1">
        <text>ATP + protein L-histidine = ADP + protein N-phospho-L-histidine.</text>
        <dbReference type="EC" id="2.7.13.3"/>
    </reaction>
</comment>
<accession>A0A3L7A1Q3</accession>
<dbReference type="InterPro" id="IPR003660">
    <property type="entry name" value="HAMP_dom"/>
</dbReference>
<dbReference type="InterPro" id="IPR005467">
    <property type="entry name" value="His_kinase_dom"/>
</dbReference>
<organism evidence="13 14">
    <name type="scientific">Xanthobacter tagetidis</name>
    <dbReference type="NCBI Taxonomy" id="60216"/>
    <lineage>
        <taxon>Bacteria</taxon>
        <taxon>Pseudomonadati</taxon>
        <taxon>Pseudomonadota</taxon>
        <taxon>Alphaproteobacteria</taxon>
        <taxon>Hyphomicrobiales</taxon>
        <taxon>Xanthobacteraceae</taxon>
        <taxon>Xanthobacter</taxon>
    </lineage>
</organism>
<dbReference type="RefSeq" id="WP_121625006.1">
    <property type="nucleotide sequence ID" value="NZ_JACIIW010000007.1"/>
</dbReference>
<evidence type="ECO:0000256" key="3">
    <source>
        <dbReference type="ARBA" id="ARBA00012438"/>
    </source>
</evidence>
<evidence type="ECO:0000256" key="4">
    <source>
        <dbReference type="ARBA" id="ARBA00022475"/>
    </source>
</evidence>
<dbReference type="GO" id="GO:0005524">
    <property type="term" value="F:ATP binding"/>
    <property type="evidence" value="ECO:0007669"/>
    <property type="project" value="UniProtKB-KW"/>
</dbReference>
<dbReference type="SMART" id="SM00387">
    <property type="entry name" value="HATPase_c"/>
    <property type="match status" value="1"/>
</dbReference>
<evidence type="ECO:0000313" key="13">
    <source>
        <dbReference type="EMBL" id="RLP74226.1"/>
    </source>
</evidence>
<dbReference type="EMBL" id="RCTF01000020">
    <property type="protein sequence ID" value="RLP74226.1"/>
    <property type="molecule type" value="Genomic_DNA"/>
</dbReference>
<dbReference type="PANTHER" id="PTHR44936">
    <property type="entry name" value="SENSOR PROTEIN CREC"/>
    <property type="match status" value="1"/>
</dbReference>
<evidence type="ECO:0000256" key="7">
    <source>
        <dbReference type="ARBA" id="ARBA00022741"/>
    </source>
</evidence>
<dbReference type="PROSITE" id="PS50885">
    <property type="entry name" value="HAMP"/>
    <property type="match status" value="1"/>
</dbReference>
<keyword evidence="4" id="KW-1003">Cell membrane</keyword>
<evidence type="ECO:0000256" key="6">
    <source>
        <dbReference type="ARBA" id="ARBA00022679"/>
    </source>
</evidence>
<dbReference type="GO" id="GO:0000155">
    <property type="term" value="F:phosphorelay sensor kinase activity"/>
    <property type="evidence" value="ECO:0007669"/>
    <property type="project" value="InterPro"/>
</dbReference>
<keyword evidence="14" id="KW-1185">Reference proteome</keyword>
<name>A0A3L7A1Q3_9HYPH</name>
<feature type="transmembrane region" description="Helical" evidence="10">
    <location>
        <begin position="167"/>
        <end position="186"/>
    </location>
</feature>
<keyword evidence="5" id="KW-0597">Phosphoprotein</keyword>
<dbReference type="EC" id="2.7.13.3" evidence="3"/>
<dbReference type="Gene3D" id="1.10.287.130">
    <property type="match status" value="1"/>
</dbReference>
<dbReference type="SUPFAM" id="SSF55874">
    <property type="entry name" value="ATPase domain of HSP90 chaperone/DNA topoisomerase II/histidine kinase"/>
    <property type="match status" value="1"/>
</dbReference>
<comment type="subcellular location">
    <subcellularLocation>
        <location evidence="2">Cell membrane</location>
        <topology evidence="2">Multi-pass membrane protein</topology>
    </subcellularLocation>
</comment>
<evidence type="ECO:0000259" key="12">
    <source>
        <dbReference type="PROSITE" id="PS50885"/>
    </source>
</evidence>
<feature type="transmembrane region" description="Helical" evidence="10">
    <location>
        <begin position="6"/>
        <end position="31"/>
    </location>
</feature>
<dbReference type="PANTHER" id="PTHR44936:SF10">
    <property type="entry name" value="SENSOR PROTEIN RSTB"/>
    <property type="match status" value="1"/>
</dbReference>
<dbReference type="InterPro" id="IPR004358">
    <property type="entry name" value="Sig_transdc_His_kin-like_C"/>
</dbReference>
<keyword evidence="9 13" id="KW-0067">ATP-binding</keyword>
<dbReference type="Pfam" id="PF00512">
    <property type="entry name" value="HisKA"/>
    <property type="match status" value="1"/>
</dbReference>
<dbReference type="InterPro" id="IPR036097">
    <property type="entry name" value="HisK_dim/P_sf"/>
</dbReference>
<keyword evidence="6" id="KW-0808">Transferase</keyword>
<keyword evidence="7" id="KW-0547">Nucleotide-binding</keyword>
<dbReference type="InterPro" id="IPR003594">
    <property type="entry name" value="HATPase_dom"/>
</dbReference>
<dbReference type="SMART" id="SM00388">
    <property type="entry name" value="HisKA"/>
    <property type="match status" value="1"/>
</dbReference>
<feature type="domain" description="HAMP" evidence="12">
    <location>
        <begin position="187"/>
        <end position="239"/>
    </location>
</feature>
<dbReference type="GO" id="GO:0005886">
    <property type="term" value="C:plasma membrane"/>
    <property type="evidence" value="ECO:0007669"/>
    <property type="project" value="UniProtKB-SubCell"/>
</dbReference>
<keyword evidence="10" id="KW-0812">Transmembrane</keyword>
<evidence type="ECO:0000313" key="14">
    <source>
        <dbReference type="Proteomes" id="UP000269692"/>
    </source>
</evidence>
<dbReference type="AlphaFoldDB" id="A0A3L7A1Q3"/>
<comment type="caution">
    <text evidence="13">The sequence shown here is derived from an EMBL/GenBank/DDBJ whole genome shotgun (WGS) entry which is preliminary data.</text>
</comment>
<dbReference type="PROSITE" id="PS50109">
    <property type="entry name" value="HIS_KIN"/>
    <property type="match status" value="1"/>
</dbReference>
<sequence length="451" mass="47628">MPRFGIAARIALIVMAALVAVQLLMVAAYVAERRQVASSPPFTPLLGQIAALAKLMDAFGPRERALALAASAHPGFVPRIVDQAPDVTTPRLLRPAVRRLRTLADLAPDRDVALALIAGERRGDRPVQRLRELVGARLLAVIQLSDGRYLEVTAGGDLTVRLMGLPIGLLSGILGLLVAIAALVAVRRETRPLSDLAEAVGRFGAALEPQTVRERGAPDVRAVIGAVNAMQARIADLVRTRTLVLGAISHDLRTYLTRLRLRLELLPEGPQVEKARADLDDMRALVEDALAFARASFSAASDEVVDLARIARTEYEARRAQGAQVTLSGADAPLEVRGSPAALARVAANLVGNAIAYAGAAEVRLAAEDGFALLVVEDRGPGIPQAERAAVFEPFYRVEPSRNRESGGAGLGLTIVRQIVEGHGGTVAAEDRPGGGARLAVRLPRAALPAG</sequence>
<evidence type="ECO:0000256" key="9">
    <source>
        <dbReference type="ARBA" id="ARBA00022840"/>
    </source>
</evidence>
<dbReference type="SUPFAM" id="SSF47384">
    <property type="entry name" value="Homodimeric domain of signal transducing histidine kinase"/>
    <property type="match status" value="1"/>
</dbReference>
<dbReference type="InterPro" id="IPR050980">
    <property type="entry name" value="2C_sensor_his_kinase"/>
</dbReference>
<evidence type="ECO:0000256" key="2">
    <source>
        <dbReference type="ARBA" id="ARBA00004651"/>
    </source>
</evidence>
<proteinExistence type="predicted"/>
<feature type="domain" description="Histidine kinase" evidence="11">
    <location>
        <begin position="247"/>
        <end position="447"/>
    </location>
</feature>
<gene>
    <name evidence="13" type="ORF">D9R14_19405</name>
</gene>
<dbReference type="OrthoDB" id="9804645at2"/>
<dbReference type="InterPro" id="IPR003661">
    <property type="entry name" value="HisK_dim/P_dom"/>
</dbReference>
<evidence type="ECO:0000259" key="11">
    <source>
        <dbReference type="PROSITE" id="PS50109"/>
    </source>
</evidence>
<protein>
    <recommendedName>
        <fullName evidence="3">histidine kinase</fullName>
        <ecNumber evidence="3">2.7.13.3</ecNumber>
    </recommendedName>
</protein>
<dbReference type="PRINTS" id="PR00344">
    <property type="entry name" value="BCTRLSENSOR"/>
</dbReference>
<evidence type="ECO:0000256" key="10">
    <source>
        <dbReference type="SAM" id="Phobius"/>
    </source>
</evidence>
<dbReference type="InterPro" id="IPR036890">
    <property type="entry name" value="HATPase_C_sf"/>
</dbReference>
<evidence type="ECO:0000256" key="1">
    <source>
        <dbReference type="ARBA" id="ARBA00000085"/>
    </source>
</evidence>
<dbReference type="CDD" id="cd00075">
    <property type="entry name" value="HATPase"/>
    <property type="match status" value="1"/>
</dbReference>
<dbReference type="Gene3D" id="3.30.565.10">
    <property type="entry name" value="Histidine kinase-like ATPase, C-terminal domain"/>
    <property type="match status" value="1"/>
</dbReference>
<dbReference type="Pfam" id="PF02518">
    <property type="entry name" value="HATPase_c"/>
    <property type="match status" value="1"/>
</dbReference>
<keyword evidence="10" id="KW-1133">Transmembrane helix</keyword>
<reference evidence="13 14" key="1">
    <citation type="submission" date="2018-10" db="EMBL/GenBank/DDBJ databases">
        <title>Xanthobacter tagetidis genome sequencing and assembly.</title>
        <authorList>
            <person name="Maclea K.S."/>
            <person name="Goen A.E."/>
            <person name="Fatima S.A."/>
        </authorList>
    </citation>
    <scope>NUCLEOTIDE SEQUENCE [LARGE SCALE GENOMIC DNA]</scope>
    <source>
        <strain evidence="13 14">ATCC 700314</strain>
    </source>
</reference>